<dbReference type="InterPro" id="IPR036168">
    <property type="entry name" value="AP2_Mu_C_sf"/>
</dbReference>
<dbReference type="SUPFAM" id="SSF64356">
    <property type="entry name" value="SNARE-like"/>
    <property type="match status" value="1"/>
</dbReference>
<keyword evidence="14" id="KW-1185">Reference proteome</keyword>
<evidence type="ECO:0000256" key="11">
    <source>
        <dbReference type="SAM" id="MobiDB-lite"/>
    </source>
</evidence>
<keyword evidence="6 9" id="KW-0333">Golgi apparatus</keyword>
<evidence type="ECO:0000256" key="3">
    <source>
        <dbReference type="ARBA" id="ARBA00022490"/>
    </source>
</evidence>
<keyword evidence="8 9" id="KW-0968">Cytoplasmic vesicle</keyword>
<dbReference type="FunFam" id="3.30.450.60:FF:000020">
    <property type="entry name" value="Coatomer subunit delta"/>
    <property type="match status" value="1"/>
</dbReference>
<dbReference type="CDD" id="cd09254">
    <property type="entry name" value="AP_delta-COPI_MHD"/>
    <property type="match status" value="1"/>
</dbReference>
<dbReference type="PANTHER" id="PTHR10121:SF0">
    <property type="entry name" value="COATOMER SUBUNIT DELTA"/>
    <property type="match status" value="1"/>
</dbReference>
<dbReference type="Gene3D" id="2.60.40.1170">
    <property type="entry name" value="Mu homology domain, subdomain B"/>
    <property type="match status" value="2"/>
</dbReference>
<evidence type="ECO:0000256" key="5">
    <source>
        <dbReference type="ARBA" id="ARBA00022927"/>
    </source>
</evidence>
<dbReference type="Proteomes" id="UP001233271">
    <property type="component" value="Chromosome 1"/>
</dbReference>
<dbReference type="GO" id="GO:0006888">
    <property type="term" value="P:endoplasmic reticulum to Golgi vesicle-mediated transport"/>
    <property type="evidence" value="ECO:0007669"/>
    <property type="project" value="TreeGrafter"/>
</dbReference>
<evidence type="ECO:0000256" key="6">
    <source>
        <dbReference type="ARBA" id="ARBA00023034"/>
    </source>
</evidence>
<feature type="domain" description="MHD" evidence="12">
    <location>
        <begin position="284"/>
        <end position="521"/>
    </location>
</feature>
<sequence>MVVLAASICTRSGKPLLSRQFRPIPRSRIDGLLASFPKLIPANSQHTTVETNDVRFVYQPFEELFVLLITNKGSNILQDINTLQLVVRLISSLTPSMTEAAILHHAFDLLCAFDEVVSLGYKENVSLQQVRSVLEGESHEEKIQEIIARNKEAEAKEELKRRAKQLEMQRREQQRNAQASRHGSGMGGMGGGYGGMAGGYAPVASTPRFEAPQQEYRTPSPAPATSKPVFKGSGMKLGKKGRQNDLMSALGHEVELEPEPEPELEPEPEPEVAVSADVLDKVEQESVHVTIKEELSVTMHRDGGLENFELKGDLDLRISEADYAKLKLTLTPNDYSDLQFRQHPNVAKFAPKGDKVIALKDASRSFPVGQGLKVLRWRLASKDESNVPITVTVWPQGRGDGTSDVAVEYELEAQHLTIRNLVISIPIPPNALPVVADPDVNWSADRGAFTWTIDEVDADSPNGSLEFHCDGDGDAFFPVNVGFAAAGSLANVDVASAELLAGGDVTFSQEKVLTVDKYEIV</sequence>
<evidence type="ECO:0000259" key="12">
    <source>
        <dbReference type="PROSITE" id="PS51072"/>
    </source>
</evidence>
<dbReference type="RefSeq" id="XP_060453702.1">
    <property type="nucleotide sequence ID" value="XM_060596739.1"/>
</dbReference>
<dbReference type="KEGG" id="ccac:CcaHIS019_0111540"/>
<organism evidence="13 14">
    <name type="scientific">Cutaneotrichosporon cavernicola</name>
    <dbReference type="NCBI Taxonomy" id="279322"/>
    <lineage>
        <taxon>Eukaryota</taxon>
        <taxon>Fungi</taxon>
        <taxon>Dikarya</taxon>
        <taxon>Basidiomycota</taxon>
        <taxon>Agaricomycotina</taxon>
        <taxon>Tremellomycetes</taxon>
        <taxon>Trichosporonales</taxon>
        <taxon>Trichosporonaceae</taxon>
        <taxon>Cutaneotrichosporon</taxon>
    </lineage>
</organism>
<keyword evidence="5 9" id="KW-0653">Protein transport</keyword>
<accession>A0AA48HZP4</accession>
<dbReference type="AlphaFoldDB" id="A0AA48HZP4"/>
<evidence type="ECO:0000256" key="2">
    <source>
        <dbReference type="ARBA" id="ARBA00022448"/>
    </source>
</evidence>
<keyword evidence="4 9" id="KW-0931">ER-Golgi transport</keyword>
<dbReference type="CDD" id="cd14830">
    <property type="entry name" value="Delta_COP_N"/>
    <property type="match status" value="1"/>
</dbReference>
<dbReference type="PROSITE" id="PS51072">
    <property type="entry name" value="MHD"/>
    <property type="match status" value="1"/>
</dbReference>
<dbReference type="InterPro" id="IPR011012">
    <property type="entry name" value="Longin-like_dom_sf"/>
</dbReference>
<comment type="subunit">
    <text evidence="9">Oligomeric complex that consists of at least the alpha, beta, beta', gamma, delta, epsilon and zeta subunits.</text>
</comment>
<keyword evidence="2 9" id="KW-0813">Transport</keyword>
<proteinExistence type="inferred from homology"/>
<gene>
    <name evidence="13" type="primary">RET2</name>
    <name evidence="13" type="ORF">CcaverHIS019_0111540</name>
</gene>
<dbReference type="PANTHER" id="PTHR10121">
    <property type="entry name" value="COATOMER SUBUNIT DELTA"/>
    <property type="match status" value="1"/>
</dbReference>
<comment type="similarity">
    <text evidence="1 9">Belongs to the adaptor complexes medium subunit family. Delta-COP subfamily.</text>
</comment>
<dbReference type="GO" id="GO:0015031">
    <property type="term" value="P:protein transport"/>
    <property type="evidence" value="ECO:0007669"/>
    <property type="project" value="UniProtKB-KW"/>
</dbReference>
<dbReference type="GO" id="GO:0030126">
    <property type="term" value="C:COPI vesicle coat"/>
    <property type="evidence" value="ECO:0007669"/>
    <property type="project" value="UniProtKB-UniRule"/>
</dbReference>
<dbReference type="InterPro" id="IPR022775">
    <property type="entry name" value="AP_mu_sigma_su"/>
</dbReference>
<dbReference type="InterPro" id="IPR027059">
    <property type="entry name" value="Coatomer_dsu"/>
</dbReference>
<dbReference type="InterPro" id="IPR028565">
    <property type="entry name" value="MHD"/>
</dbReference>
<evidence type="ECO:0000256" key="7">
    <source>
        <dbReference type="ARBA" id="ARBA00023136"/>
    </source>
</evidence>
<dbReference type="Pfam" id="PF00928">
    <property type="entry name" value="Adap_comp_sub"/>
    <property type="match status" value="1"/>
</dbReference>
<dbReference type="SUPFAM" id="SSF49447">
    <property type="entry name" value="Second domain of Mu2 adaptin subunit (ap50) of ap2 adaptor"/>
    <property type="match status" value="1"/>
</dbReference>
<dbReference type="Gene3D" id="3.30.450.60">
    <property type="match status" value="1"/>
</dbReference>
<feature type="region of interest" description="Disordered" evidence="11">
    <location>
        <begin position="211"/>
        <end position="241"/>
    </location>
</feature>
<dbReference type="GO" id="GO:0051645">
    <property type="term" value="P:Golgi localization"/>
    <property type="evidence" value="ECO:0007669"/>
    <property type="project" value="TreeGrafter"/>
</dbReference>
<evidence type="ECO:0000256" key="4">
    <source>
        <dbReference type="ARBA" id="ARBA00022892"/>
    </source>
</evidence>
<dbReference type="GO" id="GO:0000139">
    <property type="term" value="C:Golgi membrane"/>
    <property type="evidence" value="ECO:0007669"/>
    <property type="project" value="UniProtKB-SubCell"/>
</dbReference>
<evidence type="ECO:0000313" key="14">
    <source>
        <dbReference type="Proteomes" id="UP001233271"/>
    </source>
</evidence>
<keyword evidence="3 9" id="KW-0963">Cytoplasm</keyword>
<feature type="region of interest" description="Disordered" evidence="11">
    <location>
        <begin position="166"/>
        <end position="191"/>
    </location>
</feature>
<evidence type="ECO:0000256" key="9">
    <source>
        <dbReference type="RuleBase" id="RU364018"/>
    </source>
</evidence>
<dbReference type="GeneID" id="85492307"/>
<dbReference type="GO" id="GO:0006890">
    <property type="term" value="P:retrograde vesicle-mediated transport, Golgi to endoplasmic reticulum"/>
    <property type="evidence" value="ECO:0007669"/>
    <property type="project" value="UniProtKB-UniRule"/>
</dbReference>
<evidence type="ECO:0000256" key="1">
    <source>
        <dbReference type="ARBA" id="ARBA00010516"/>
    </source>
</evidence>
<evidence type="ECO:0000313" key="13">
    <source>
        <dbReference type="EMBL" id="BEI88436.1"/>
    </source>
</evidence>
<evidence type="ECO:0000256" key="10">
    <source>
        <dbReference type="RuleBase" id="RU366052"/>
    </source>
</evidence>
<dbReference type="EMBL" id="AP028212">
    <property type="protein sequence ID" value="BEI88436.1"/>
    <property type="molecule type" value="Genomic_DNA"/>
</dbReference>
<keyword evidence="7 9" id="KW-0472">Membrane</keyword>
<evidence type="ECO:0000256" key="8">
    <source>
        <dbReference type="ARBA" id="ARBA00023329"/>
    </source>
</evidence>
<reference evidence="13" key="1">
    <citation type="journal article" date="2023" name="BMC Genomics">
        <title>Chromosome-level genome assemblies of Cutaneotrichosporon spp. (Trichosporonales, Basidiomycota) reveal imbalanced evolution between nucleotide sequences and chromosome synteny.</title>
        <authorList>
            <person name="Kobayashi Y."/>
            <person name="Kayamori A."/>
            <person name="Aoki K."/>
            <person name="Shiwa Y."/>
            <person name="Matsutani M."/>
            <person name="Fujita N."/>
            <person name="Sugita T."/>
            <person name="Iwasaki W."/>
            <person name="Tanaka N."/>
            <person name="Takashima M."/>
        </authorList>
    </citation>
    <scope>NUCLEOTIDE SEQUENCE</scope>
    <source>
        <strain evidence="13">HIS019</strain>
    </source>
</reference>
<comment type="subcellular location">
    <subcellularLocation>
        <location evidence="9 10">Cytoplasm</location>
    </subcellularLocation>
    <subcellularLocation>
        <location evidence="9 10">Cytoplasmic vesicle</location>
        <location evidence="9 10">COPI-coated vesicle membrane</location>
        <topology evidence="9 10">Peripheral membrane protein</topology>
        <orientation evidence="9 10">Cytoplasmic side</orientation>
    </subcellularLocation>
    <subcellularLocation>
        <location evidence="9 10">Golgi apparatus membrane</location>
        <topology evidence="9 10">Peripheral membrane protein</topology>
        <orientation evidence="9 10">Cytoplasmic side</orientation>
    </subcellularLocation>
</comment>
<protein>
    <recommendedName>
        <fullName evidence="9">Coatomer subunit delta</fullName>
    </recommendedName>
</protein>
<name>A0AA48HZP4_9TREE</name>
<dbReference type="Pfam" id="PF01217">
    <property type="entry name" value="Clat_adaptor_s"/>
    <property type="match status" value="1"/>
</dbReference>
<comment type="function">
    <text evidence="9">The coatomer is a cytosolic protein complex that binds to dilysine motifs and reversibly associates with Golgi non-clathrin-coated vesicles, which further mediate biosynthetic protein transport from the ER, via the Golgi up to the trans Golgi network. Coatomer complex is required for budding from Golgi membranes, and is essential for the retrograde Golgi-to-ER transport of dilysine-tagged proteins.</text>
</comment>